<organism evidence="3 4">
    <name type="scientific">Ephemerocybe angulata</name>
    <dbReference type="NCBI Taxonomy" id="980116"/>
    <lineage>
        <taxon>Eukaryota</taxon>
        <taxon>Fungi</taxon>
        <taxon>Dikarya</taxon>
        <taxon>Basidiomycota</taxon>
        <taxon>Agaricomycotina</taxon>
        <taxon>Agaricomycetes</taxon>
        <taxon>Agaricomycetidae</taxon>
        <taxon>Agaricales</taxon>
        <taxon>Agaricineae</taxon>
        <taxon>Psathyrellaceae</taxon>
        <taxon>Ephemerocybe</taxon>
    </lineage>
</organism>
<dbReference type="PANTHER" id="PTHR45694:SF5">
    <property type="entry name" value="GLUTAREDOXIN 2"/>
    <property type="match status" value="1"/>
</dbReference>
<keyword evidence="4" id="KW-1185">Reference proteome</keyword>
<proteinExistence type="predicted"/>
<name>A0A8H5BLN9_9AGAR</name>
<evidence type="ECO:0000313" key="4">
    <source>
        <dbReference type="Proteomes" id="UP000541558"/>
    </source>
</evidence>
<reference evidence="3 4" key="1">
    <citation type="journal article" date="2020" name="ISME J.">
        <title>Uncovering the hidden diversity of litter-decomposition mechanisms in mushroom-forming fungi.</title>
        <authorList>
            <person name="Floudas D."/>
            <person name="Bentzer J."/>
            <person name="Ahren D."/>
            <person name="Johansson T."/>
            <person name="Persson P."/>
            <person name="Tunlid A."/>
        </authorList>
    </citation>
    <scope>NUCLEOTIDE SEQUENCE [LARGE SCALE GENOMIC DNA]</scope>
    <source>
        <strain evidence="3 4">CBS 175.51</strain>
    </source>
</reference>
<evidence type="ECO:0008006" key="5">
    <source>
        <dbReference type="Google" id="ProtNLM"/>
    </source>
</evidence>
<comment type="caution">
    <text evidence="3">The sequence shown here is derived from an EMBL/GenBank/DDBJ whole genome shotgun (WGS) entry which is preliminary data.</text>
</comment>
<dbReference type="GO" id="GO:0005796">
    <property type="term" value="C:Golgi lumen"/>
    <property type="evidence" value="ECO:0007669"/>
    <property type="project" value="TreeGrafter"/>
</dbReference>
<feature type="compositionally biased region" description="Basic and acidic residues" evidence="1">
    <location>
        <begin position="1"/>
        <end position="10"/>
    </location>
</feature>
<dbReference type="PROSITE" id="PS51354">
    <property type="entry name" value="GLUTAREDOXIN_2"/>
    <property type="match status" value="1"/>
</dbReference>
<evidence type="ECO:0000313" key="3">
    <source>
        <dbReference type="EMBL" id="KAF5325714.1"/>
    </source>
</evidence>
<keyword evidence="2" id="KW-0472">Membrane</keyword>
<dbReference type="EMBL" id="JAACJK010000163">
    <property type="protein sequence ID" value="KAF5325714.1"/>
    <property type="molecule type" value="Genomic_DNA"/>
</dbReference>
<sequence>MALPRVDSRSPLHAPTPSFSDRKMSSSFFAPALLSALHPRKAKYRTTLVGLIFLVFLSTYIFLIHGTALSPALSLRRADSPVANQLDVALESIENSRVQGAAVPVQEKPASPAPHQHDTSSYQKAKGRHRQRPALQLLPAQELAAVSSFIASLPQNVIPPTVNPAHPIDPQLVLDFDTRSAKAADEMRQLELEVWSRNPVFVYSKLYSPLSRELKTILANLYLSPAPTIIDVDMRDDSDVLKPLLKRLTSVQELPILLVGGKVLGTMEEIKEMAKDGRLETAVSAAGSVVNGAKKKKSKK</sequence>
<dbReference type="SUPFAM" id="SSF52833">
    <property type="entry name" value="Thioredoxin-like"/>
    <property type="match status" value="1"/>
</dbReference>
<dbReference type="GO" id="GO:0015038">
    <property type="term" value="F:glutathione disulfide oxidoreductase activity"/>
    <property type="evidence" value="ECO:0007669"/>
    <property type="project" value="TreeGrafter"/>
</dbReference>
<dbReference type="InterPro" id="IPR036249">
    <property type="entry name" value="Thioredoxin-like_sf"/>
</dbReference>
<feature type="transmembrane region" description="Helical" evidence="2">
    <location>
        <begin position="48"/>
        <end position="68"/>
    </location>
</feature>
<gene>
    <name evidence="3" type="ORF">D9611_000408</name>
</gene>
<dbReference type="GO" id="GO:0000324">
    <property type="term" value="C:fungal-type vacuole"/>
    <property type="evidence" value="ECO:0007669"/>
    <property type="project" value="TreeGrafter"/>
</dbReference>
<keyword evidence="2" id="KW-1133">Transmembrane helix</keyword>
<dbReference type="Gene3D" id="3.40.30.10">
    <property type="entry name" value="Glutaredoxin"/>
    <property type="match status" value="1"/>
</dbReference>
<evidence type="ECO:0000256" key="1">
    <source>
        <dbReference type="SAM" id="MobiDB-lite"/>
    </source>
</evidence>
<keyword evidence="2" id="KW-0812">Transmembrane</keyword>
<dbReference type="GO" id="GO:0034599">
    <property type="term" value="P:cellular response to oxidative stress"/>
    <property type="evidence" value="ECO:0007669"/>
    <property type="project" value="TreeGrafter"/>
</dbReference>
<dbReference type="Proteomes" id="UP000541558">
    <property type="component" value="Unassembled WGS sequence"/>
</dbReference>
<protein>
    <recommendedName>
        <fullName evidence="5">Glutaredoxin domain-containing protein</fullName>
    </recommendedName>
</protein>
<dbReference type="GO" id="GO:0005801">
    <property type="term" value="C:cis-Golgi network"/>
    <property type="evidence" value="ECO:0007669"/>
    <property type="project" value="TreeGrafter"/>
</dbReference>
<evidence type="ECO:0000256" key="2">
    <source>
        <dbReference type="SAM" id="Phobius"/>
    </source>
</evidence>
<dbReference type="PANTHER" id="PTHR45694">
    <property type="entry name" value="GLUTAREDOXIN 2"/>
    <property type="match status" value="1"/>
</dbReference>
<accession>A0A8H5BLN9</accession>
<feature type="region of interest" description="Disordered" evidence="1">
    <location>
        <begin position="100"/>
        <end position="128"/>
    </location>
</feature>
<dbReference type="AlphaFoldDB" id="A0A8H5BLN9"/>
<feature type="region of interest" description="Disordered" evidence="1">
    <location>
        <begin position="1"/>
        <end position="20"/>
    </location>
</feature>
<dbReference type="OrthoDB" id="423313at2759"/>